<proteinExistence type="predicted"/>
<evidence type="ECO:0000256" key="6">
    <source>
        <dbReference type="ARBA" id="ARBA00023002"/>
    </source>
</evidence>
<keyword evidence="9" id="KW-1185">Reference proteome</keyword>
<dbReference type="GO" id="GO:0044205">
    <property type="term" value="P:'de novo' UMP biosynthetic process"/>
    <property type="evidence" value="ECO:0007669"/>
    <property type="project" value="UniProtKB-UniPathway"/>
</dbReference>
<dbReference type="STRING" id="59196.RICGR_0097"/>
<dbReference type="SUPFAM" id="SSF51395">
    <property type="entry name" value="FMN-linked oxidoreductases"/>
    <property type="match status" value="1"/>
</dbReference>
<dbReference type="CDD" id="cd02810">
    <property type="entry name" value="DHOD_DHPD_FMN"/>
    <property type="match status" value="1"/>
</dbReference>
<protein>
    <submittedName>
        <fullName evidence="8">Dihydroorotate dehydrogenase (Dihydroorotate oxidase)(Dhodehase) (Dhodase) (Dhod)</fullName>
        <ecNumber evidence="8">1.3.98.1</ecNumber>
    </submittedName>
</protein>
<gene>
    <name evidence="8" type="ORF">RICGR_0097</name>
</gene>
<dbReference type="Proteomes" id="UP000054075">
    <property type="component" value="Unassembled WGS sequence"/>
</dbReference>
<evidence type="ECO:0000256" key="4">
    <source>
        <dbReference type="ARBA" id="ARBA00022643"/>
    </source>
</evidence>
<evidence type="ECO:0000256" key="1">
    <source>
        <dbReference type="ARBA" id="ARBA00001917"/>
    </source>
</evidence>
<dbReference type="InterPro" id="IPR013785">
    <property type="entry name" value="Aldolase_TIM"/>
</dbReference>
<feature type="domain" description="Dihydroorotate dehydrogenase catalytic" evidence="7">
    <location>
        <begin position="41"/>
        <end position="345"/>
    </location>
</feature>
<dbReference type="Pfam" id="PF01180">
    <property type="entry name" value="DHO_dh"/>
    <property type="match status" value="1"/>
</dbReference>
<dbReference type="eggNOG" id="COG0167">
    <property type="taxonomic scope" value="Bacteria"/>
</dbReference>
<dbReference type="RefSeq" id="WP_006034830.1">
    <property type="nucleotide sequence ID" value="NZ_AAQJ02000001.1"/>
</dbReference>
<dbReference type="PIRSF" id="PIRSF000164">
    <property type="entry name" value="DHO_oxidase"/>
    <property type="match status" value="1"/>
</dbReference>
<dbReference type="AlphaFoldDB" id="A8PKY4"/>
<dbReference type="GO" id="GO:0006207">
    <property type="term" value="P:'de novo' pyrimidine nucleobase biosynthetic process"/>
    <property type="evidence" value="ECO:0007669"/>
    <property type="project" value="TreeGrafter"/>
</dbReference>
<dbReference type="InterPro" id="IPR012135">
    <property type="entry name" value="Dihydroorotate_DH_1_2"/>
</dbReference>
<comment type="cofactor">
    <cofactor evidence="1">
        <name>FMN</name>
        <dbReference type="ChEBI" id="CHEBI:58210"/>
    </cofactor>
</comment>
<evidence type="ECO:0000256" key="2">
    <source>
        <dbReference type="ARBA" id="ARBA00004725"/>
    </source>
</evidence>
<dbReference type="Gene3D" id="3.20.20.70">
    <property type="entry name" value="Aldolase class I"/>
    <property type="match status" value="1"/>
</dbReference>
<dbReference type="PANTHER" id="PTHR48109:SF1">
    <property type="entry name" value="DIHYDROOROTATE DEHYDROGENASE (FUMARATE)"/>
    <property type="match status" value="1"/>
</dbReference>
<dbReference type="OrthoDB" id="9794954at2"/>
<evidence type="ECO:0000259" key="7">
    <source>
        <dbReference type="Pfam" id="PF01180"/>
    </source>
</evidence>
<dbReference type="EMBL" id="AAQJ02000001">
    <property type="protein sequence ID" value="EDP45842.1"/>
    <property type="molecule type" value="Genomic_DNA"/>
</dbReference>
<keyword evidence="5" id="KW-0665">Pyrimidine biosynthesis</keyword>
<evidence type="ECO:0000256" key="3">
    <source>
        <dbReference type="ARBA" id="ARBA00022630"/>
    </source>
</evidence>
<comment type="pathway">
    <text evidence="2">Pyrimidine metabolism; UMP biosynthesis via de novo pathway.</text>
</comment>
<sequence length="355" mass="39101">MLSASPPLYDIHQTFEENFNNPSISVTPTLRIWPDKTQWVSFLGYSLASKIGVAACAVTTGKGIALLAQLGFDILTYKTIRCKAYPTHPLPNIVPIQVDKQFDYSDLDEVVSTKKIIEINNKIAISNSFGNGCLEPRVVMQDIAFSKSALVDGQVLIVSVYGEGHSLSAMSQDFMTAALMAKEAGADIIELNFSCPNLMKSDEPLYRNMDCVSQITTRVVKCVGDIPLLLKIGFIHEHEFPLKLLISAARAGVRGISAINSISMRVLNQNHRPAFGKRIYSGISGYPIRRLALQSVKKLTQINQKEKLNLTIVGMGGITVAEHFDEFFDRGADAVLSATGVMWNPYLAMQFHQQS</sequence>
<evidence type="ECO:0000256" key="5">
    <source>
        <dbReference type="ARBA" id="ARBA00022975"/>
    </source>
</evidence>
<organism evidence="8 9">
    <name type="scientific">Rickettsiella grylli</name>
    <dbReference type="NCBI Taxonomy" id="59196"/>
    <lineage>
        <taxon>Bacteria</taxon>
        <taxon>Pseudomonadati</taxon>
        <taxon>Pseudomonadota</taxon>
        <taxon>Gammaproteobacteria</taxon>
        <taxon>Legionellales</taxon>
        <taxon>Coxiellaceae</taxon>
        <taxon>Rickettsiella</taxon>
    </lineage>
</organism>
<accession>A8PKY4</accession>
<reference evidence="8" key="1">
    <citation type="submission" date="2006-04" db="EMBL/GenBank/DDBJ databases">
        <authorList>
            <person name="Seshadri R."/>
            <person name="Federici B.A."/>
        </authorList>
    </citation>
    <scope>NUCLEOTIDE SEQUENCE [LARGE SCALE GENOMIC DNA]</scope>
</reference>
<keyword evidence="6 8" id="KW-0560">Oxidoreductase</keyword>
<keyword evidence="4" id="KW-0288">FMN</keyword>
<evidence type="ECO:0000313" key="9">
    <source>
        <dbReference type="Proteomes" id="UP000054075"/>
    </source>
</evidence>
<dbReference type="InterPro" id="IPR005720">
    <property type="entry name" value="Dihydroorotate_DH_cat"/>
</dbReference>
<dbReference type="PANTHER" id="PTHR48109">
    <property type="entry name" value="DIHYDROOROTATE DEHYDROGENASE (QUINONE), MITOCHONDRIAL-RELATED"/>
    <property type="match status" value="1"/>
</dbReference>
<name>A8PKY4_9COXI</name>
<dbReference type="InterPro" id="IPR050074">
    <property type="entry name" value="DHO_dehydrogenase"/>
</dbReference>
<dbReference type="EC" id="1.3.98.1" evidence="8"/>
<keyword evidence="3" id="KW-0285">Flavoprotein</keyword>
<dbReference type="GO" id="GO:0005737">
    <property type="term" value="C:cytoplasm"/>
    <property type="evidence" value="ECO:0007669"/>
    <property type="project" value="InterPro"/>
</dbReference>
<dbReference type="GO" id="GO:1990663">
    <property type="term" value="F:dihydroorotate dehydrogenase (fumarate) activity"/>
    <property type="evidence" value="ECO:0007669"/>
    <property type="project" value="UniProtKB-EC"/>
</dbReference>
<dbReference type="UniPathway" id="UPA00070"/>
<reference evidence="8" key="2">
    <citation type="submission" date="2007-10" db="EMBL/GenBank/DDBJ databases">
        <authorList>
            <person name="Myers G.S."/>
        </authorList>
    </citation>
    <scope>NUCLEOTIDE SEQUENCE [LARGE SCALE GENOMIC DNA]</scope>
</reference>
<comment type="caution">
    <text evidence="8">The sequence shown here is derived from an EMBL/GenBank/DDBJ whole genome shotgun (WGS) entry which is preliminary data.</text>
</comment>
<evidence type="ECO:0000313" key="8">
    <source>
        <dbReference type="EMBL" id="EDP45842.1"/>
    </source>
</evidence>